<comment type="caution">
    <text evidence="1">The sequence shown here is derived from an EMBL/GenBank/DDBJ whole genome shotgun (WGS) entry which is preliminary data.</text>
</comment>
<evidence type="ECO:0000313" key="1">
    <source>
        <dbReference type="EMBL" id="CAE6352638.1"/>
    </source>
</evidence>
<organism evidence="1 2">
    <name type="scientific">Rhizoctonia solani</name>
    <dbReference type="NCBI Taxonomy" id="456999"/>
    <lineage>
        <taxon>Eukaryota</taxon>
        <taxon>Fungi</taxon>
        <taxon>Dikarya</taxon>
        <taxon>Basidiomycota</taxon>
        <taxon>Agaricomycotina</taxon>
        <taxon>Agaricomycetes</taxon>
        <taxon>Cantharellales</taxon>
        <taxon>Ceratobasidiaceae</taxon>
        <taxon>Rhizoctonia</taxon>
    </lineage>
</organism>
<dbReference type="EMBL" id="CAJMWQ010000309">
    <property type="protein sequence ID" value="CAE6352638.1"/>
    <property type="molecule type" value="Genomic_DNA"/>
</dbReference>
<sequence>MSDPKLDECPHCGMFLGKQQIWRHIQLYRSVQQPDLDSSFNLGPDSENLAASEDIHEPNQLVGNTTIMDRLLGKTVGEAMANLEDTSMEPPPQDIANTTLGDETASIQPAPLRRNPPVTIEEWPDPEDNFTYSEASSDEDLPVEPEFVERKEPLGAWPKDKAQMNDNKLIEFLEEHLGDAVEEEWFKTMYNRKLGEGEYRTLQLLATWIQTHFSQQIYKEL</sequence>
<accession>A0A8H2W945</accession>
<dbReference type="Proteomes" id="UP000663826">
    <property type="component" value="Unassembled WGS sequence"/>
</dbReference>
<dbReference type="OrthoDB" id="10645921at2759"/>
<gene>
    <name evidence="1" type="ORF">RDB_LOCUS8357</name>
</gene>
<evidence type="ECO:0000313" key="2">
    <source>
        <dbReference type="Proteomes" id="UP000663826"/>
    </source>
</evidence>
<dbReference type="AlphaFoldDB" id="A0A8H2W945"/>
<name>A0A8H2W945_9AGAM</name>
<reference evidence="1" key="1">
    <citation type="submission" date="2021-01" db="EMBL/GenBank/DDBJ databases">
        <authorList>
            <person name="Kaushik A."/>
        </authorList>
    </citation>
    <scope>NUCLEOTIDE SEQUENCE</scope>
    <source>
        <strain evidence="1">AG1-1B</strain>
    </source>
</reference>
<protein>
    <submittedName>
        <fullName evidence="1">Uncharacterized protein</fullName>
    </submittedName>
</protein>
<proteinExistence type="predicted"/>